<dbReference type="VEuPathDB" id="GiardiaDB:GL50581_2597"/>
<dbReference type="SUPFAM" id="SSF48403">
    <property type="entry name" value="Ankyrin repeat"/>
    <property type="match status" value="1"/>
</dbReference>
<name>V6TQ01_GIAIN</name>
<dbReference type="AlphaFoldDB" id="V6TQ01"/>
<dbReference type="Proteomes" id="UP000018040">
    <property type="component" value="Unassembled WGS sequence"/>
</dbReference>
<dbReference type="Gene3D" id="1.25.40.20">
    <property type="entry name" value="Ankyrin repeat-containing domain"/>
    <property type="match status" value="1"/>
</dbReference>
<dbReference type="InterPro" id="IPR036770">
    <property type="entry name" value="Ankyrin_rpt-contain_sf"/>
</dbReference>
<reference evidence="3 4" key="2">
    <citation type="journal article" date="2013" name="Genome Biol. Evol.">
        <title>Genome sequencing of Giardia lamblia genotypes A2 and B isolates (DH and GS) and comparative analysis with the genomes of genotypes A1 and E (WB and Pig).</title>
        <authorList>
            <person name="Adam R.D."/>
            <person name="Dahlstrom E.W."/>
            <person name="Martens C.A."/>
            <person name="Bruno D.P."/>
            <person name="Barbian K.D."/>
            <person name="Ricklefs S.M."/>
            <person name="Hernandez M.M."/>
            <person name="Narla N.P."/>
            <person name="Patel R.B."/>
            <person name="Porcella S.F."/>
            <person name="Nash T.E."/>
        </authorList>
    </citation>
    <scope>NUCLEOTIDE SEQUENCE [LARGE SCALE GENOMIC DNA]</scope>
    <source>
        <strain evidence="3 4">GS</strain>
    </source>
</reference>
<evidence type="ECO:0000256" key="1">
    <source>
        <dbReference type="SAM" id="Coils"/>
    </source>
</evidence>
<dbReference type="InterPro" id="IPR002110">
    <property type="entry name" value="Ankyrin_rpt"/>
</dbReference>
<dbReference type="OrthoDB" id="341259at2759"/>
<dbReference type="PANTHER" id="PTHR24120">
    <property type="entry name" value="GH07239P"/>
    <property type="match status" value="1"/>
</dbReference>
<sequence>VEVKHHTIYLLVEFYASHSHASHSVVHSMLVKYHWLVINFIVCKGPMTTPPPVFSMASLAEADDHGRTALMRSIIDNDKDSMVLHASFERGWADVDGYTALMHAVQADNIEAVRLLIDFEYPFTLPDTRTALMLAVEYKRYRLIPLMIERLSRLTDKHGYSALMYAVILGDIEMLRVLLDNWPSSCLEDLLSAKDVVDLGPADGRDAICELLKIAIEKAPTLALLDRRVLCMGVIPKRAIPNHNNGIYPIDVHFHEENATWRETEAQLCETIKLLHAKIEKLESAQLKVAAKRVSRYVSAAQEHKSIGLQTPFDWGNQSWALARLLSRIDSKQRKIAILEEEILTLQGKGGADKADNTYFKEASALRIKERTLKERISVLERAMDEHIGIINSILGKSCQSLMEVESSVKSIAQRDDQAQEKDAPRSLVVDDANVHICSPMTVIQEVSIVATECDKVTGTEAQAVDVSTQATIDNVYASDIASLQRQLGDKEALIDKICSVIEVKGDTNADSQLIVSSLQELLRQRTYLQSELESAREKILEVHATSAQLHNLLVDTGVDSAEALAAHVFNIRQELARYKSCKDNTSSSRPTPVTESDARNTQTNGNLNSSNSVDTTQVPALLRQLSSYTQRPCTSITDAMNLIHEHCVRATSERIALQKLREDIEREHSLARDARTALANQEAAYNALINKHTLLLNDAQLLAMKYNDLGKKYNSLYADNNQLQEILVSTRQQAMQHQFCKSVRFADSVGPNENVAENENNSRLNENKSKISITIADAVSAQATYEVSADKAGHIKRSISVDDAKKLINQHIIKQKTRSQSTTSGSPIYPAWNCCTSTDISKWLRRPLFV</sequence>
<dbReference type="VEuPathDB" id="GiardiaDB:DHA2_154624"/>
<dbReference type="Pfam" id="PF12796">
    <property type="entry name" value="Ank_2"/>
    <property type="match status" value="1"/>
</dbReference>
<comment type="caution">
    <text evidence="3">The sequence shown here is derived from an EMBL/GenBank/DDBJ whole genome shotgun (WGS) entry which is preliminary data.</text>
</comment>
<dbReference type="VEuPathDB" id="GiardiaDB:QR46_4569"/>
<organism evidence="3 4">
    <name type="scientific">Giardia intestinalis</name>
    <name type="common">Giardia lamblia</name>
    <dbReference type="NCBI Taxonomy" id="5741"/>
    <lineage>
        <taxon>Eukaryota</taxon>
        <taxon>Metamonada</taxon>
        <taxon>Diplomonadida</taxon>
        <taxon>Hexamitidae</taxon>
        <taxon>Giardiinae</taxon>
        <taxon>Giardia</taxon>
    </lineage>
</organism>
<dbReference type="PANTHER" id="PTHR24120:SF4">
    <property type="entry name" value="GH07239P"/>
    <property type="match status" value="1"/>
</dbReference>
<feature type="coiled-coil region" evidence="1">
    <location>
        <begin position="322"/>
        <end position="349"/>
    </location>
</feature>
<evidence type="ECO:0000313" key="3">
    <source>
        <dbReference type="EMBL" id="ESU40791.1"/>
    </source>
</evidence>
<reference evidence="4" key="1">
    <citation type="submission" date="2012-02" db="EMBL/GenBank/DDBJ databases">
        <title>Genome sequencing of Giardia lamblia Genotypes A2 and B isolates (DH and GS) and comparative analysis with the genomes of Genotypes A1 and E (WB and Pig).</title>
        <authorList>
            <person name="Adam R."/>
            <person name="Dahlstrom E."/>
            <person name="Martens C."/>
            <person name="Bruno D."/>
            <person name="Barbian K."/>
            <person name="Porcella S.F."/>
            <person name="Nash T."/>
        </authorList>
    </citation>
    <scope>NUCLEOTIDE SEQUENCE</scope>
    <source>
        <strain evidence="4">GS</strain>
    </source>
</reference>
<dbReference type="EMBL" id="AHHH01000174">
    <property type="protein sequence ID" value="ESU40791.1"/>
    <property type="molecule type" value="Genomic_DNA"/>
</dbReference>
<feature type="coiled-coil region" evidence="1">
    <location>
        <begin position="658"/>
        <end position="692"/>
    </location>
</feature>
<feature type="region of interest" description="Disordered" evidence="2">
    <location>
        <begin position="582"/>
        <end position="615"/>
    </location>
</feature>
<evidence type="ECO:0000256" key="2">
    <source>
        <dbReference type="SAM" id="MobiDB-lite"/>
    </source>
</evidence>
<accession>V6TQ01</accession>
<dbReference type="VEuPathDB" id="GiardiaDB:GL50803_0032911"/>
<proteinExistence type="predicted"/>
<keyword evidence="1" id="KW-0175">Coiled coil</keyword>
<feature type="non-terminal residue" evidence="3">
    <location>
        <position position="1"/>
    </location>
</feature>
<dbReference type="Pfam" id="PF00023">
    <property type="entry name" value="Ank"/>
    <property type="match status" value="1"/>
</dbReference>
<dbReference type="SMART" id="SM00248">
    <property type="entry name" value="ANK"/>
    <property type="match status" value="3"/>
</dbReference>
<protein>
    <submittedName>
        <fullName evidence="3">Ankyrin repeat protein</fullName>
    </submittedName>
</protein>
<evidence type="ECO:0000313" key="4">
    <source>
        <dbReference type="Proteomes" id="UP000018040"/>
    </source>
</evidence>
<gene>
    <name evidence="3" type="ORF">GSB_150461</name>
</gene>
<feature type="compositionally biased region" description="Polar residues" evidence="2">
    <location>
        <begin position="584"/>
        <end position="615"/>
    </location>
</feature>